<reference evidence="2 3" key="1">
    <citation type="submission" date="2019-02" db="EMBL/GenBank/DDBJ databases">
        <title>Genome sequencing of the rare red list fungi Antrodiella citrinella (Flaviporus citrinellus).</title>
        <authorList>
            <person name="Buettner E."/>
            <person name="Kellner H."/>
        </authorList>
    </citation>
    <scope>NUCLEOTIDE SEQUENCE [LARGE SCALE GENOMIC DNA]</scope>
    <source>
        <strain evidence="2 3">DSM 108506</strain>
    </source>
</reference>
<dbReference type="AlphaFoldDB" id="A0A4S4MYX0"/>
<feature type="compositionally biased region" description="Basic and acidic residues" evidence="1">
    <location>
        <begin position="133"/>
        <end position="148"/>
    </location>
</feature>
<feature type="compositionally biased region" description="Polar residues" evidence="1">
    <location>
        <begin position="35"/>
        <end position="57"/>
    </location>
</feature>
<evidence type="ECO:0000313" key="2">
    <source>
        <dbReference type="EMBL" id="THH30591.1"/>
    </source>
</evidence>
<keyword evidence="3" id="KW-1185">Reference proteome</keyword>
<evidence type="ECO:0000313" key="3">
    <source>
        <dbReference type="Proteomes" id="UP000308730"/>
    </source>
</evidence>
<feature type="region of interest" description="Disordered" evidence="1">
    <location>
        <begin position="431"/>
        <end position="565"/>
    </location>
</feature>
<accession>A0A4S4MYX0</accession>
<feature type="region of interest" description="Disordered" evidence="1">
    <location>
        <begin position="1"/>
        <end position="63"/>
    </location>
</feature>
<sequence>MANGSSPPLPQQPTRSESPYAAPAKGTRIPVSRGRTGSTSSFQPSINGKSDSKSGLSKINGAGYTYDTTASAVELYPVEEIQASTVNSRSTAFRTPRSQFSDLANEQAPFNTNSVSSRLYNQQPPDPPPRPSNDSEERPFEHWYRGDVSRNGGVGELRVARKQEMLDIANYGHTLRQASARLAATGGTRSRSNSQGQDGLMDSPRSRPRAGSLGARQSIYLDEDEQARVAAMVLDEQPLTDLDSDGELEDDEFDDGYGDEDMTERQAYSPPIDESISPPQSIYDRSTTPTSTKEFNKATFQSRIPTPTPRAFVEPSRTPTPTQAVSTPSTPRSRTNQQPQQQSASANAKRRGKSPSATASTNAAKRARTAKSKSPAKKQTKEEQRRSASVYPSTDGDDVTHAIPSWTQPVESNGNWDDVVLPAVARKKGLEGYEQADGSPKPRSTGPIVYAPAPGTFGFDHSKYRPPRHSNEIPMDEFGQRQDPSSPPSSAPPKSSLGSPVKFNQPAPSPQPTIQRRVESPAPFAHYAPEDGGVGAAPGTKDMPQPVVTEQRDEDGGGCCKCVIM</sequence>
<feature type="compositionally biased region" description="Polar residues" evidence="1">
    <location>
        <begin position="187"/>
        <end position="197"/>
    </location>
</feature>
<feature type="compositionally biased region" description="Polar residues" evidence="1">
    <location>
        <begin position="84"/>
        <end position="120"/>
    </location>
</feature>
<dbReference type="InterPro" id="IPR018247">
    <property type="entry name" value="EF_Hand_1_Ca_BS"/>
</dbReference>
<feature type="compositionally biased region" description="Polar residues" evidence="1">
    <location>
        <begin position="405"/>
        <end position="415"/>
    </location>
</feature>
<protein>
    <submittedName>
        <fullName evidence="2">Uncharacterized protein</fullName>
    </submittedName>
</protein>
<dbReference type="Proteomes" id="UP000308730">
    <property type="component" value="Unassembled WGS sequence"/>
</dbReference>
<feature type="compositionally biased region" description="Polar residues" evidence="1">
    <location>
        <begin position="277"/>
        <end position="305"/>
    </location>
</feature>
<feature type="region of interest" description="Disordered" evidence="1">
    <location>
        <begin position="84"/>
        <end position="155"/>
    </location>
</feature>
<feature type="region of interest" description="Disordered" evidence="1">
    <location>
        <begin position="179"/>
        <end position="221"/>
    </location>
</feature>
<gene>
    <name evidence="2" type="ORF">EUX98_g3596</name>
</gene>
<dbReference type="EMBL" id="SGPM01000075">
    <property type="protein sequence ID" value="THH30591.1"/>
    <property type="molecule type" value="Genomic_DNA"/>
</dbReference>
<dbReference type="PROSITE" id="PS00018">
    <property type="entry name" value="EF_HAND_1"/>
    <property type="match status" value="1"/>
</dbReference>
<feature type="compositionally biased region" description="Polar residues" evidence="1">
    <location>
        <begin position="317"/>
        <end position="329"/>
    </location>
</feature>
<proteinExistence type="predicted"/>
<comment type="caution">
    <text evidence="2">The sequence shown here is derived from an EMBL/GenBank/DDBJ whole genome shotgun (WGS) entry which is preliminary data.</text>
</comment>
<evidence type="ECO:0000256" key="1">
    <source>
        <dbReference type="SAM" id="MobiDB-lite"/>
    </source>
</evidence>
<feature type="compositionally biased region" description="Polar residues" evidence="1">
    <location>
        <begin position="1"/>
        <end position="17"/>
    </location>
</feature>
<dbReference type="OrthoDB" id="3363891at2759"/>
<feature type="compositionally biased region" description="Basic residues" evidence="1">
    <location>
        <begin position="365"/>
        <end position="378"/>
    </location>
</feature>
<feature type="compositionally biased region" description="Acidic residues" evidence="1">
    <location>
        <begin position="242"/>
        <end position="262"/>
    </location>
</feature>
<feature type="compositionally biased region" description="Low complexity" evidence="1">
    <location>
        <begin position="330"/>
        <end position="347"/>
    </location>
</feature>
<organism evidence="2 3">
    <name type="scientific">Antrodiella citrinella</name>
    <dbReference type="NCBI Taxonomy" id="2447956"/>
    <lineage>
        <taxon>Eukaryota</taxon>
        <taxon>Fungi</taxon>
        <taxon>Dikarya</taxon>
        <taxon>Basidiomycota</taxon>
        <taxon>Agaricomycotina</taxon>
        <taxon>Agaricomycetes</taxon>
        <taxon>Polyporales</taxon>
        <taxon>Steccherinaceae</taxon>
        <taxon>Antrodiella</taxon>
    </lineage>
</organism>
<feature type="region of interest" description="Disordered" evidence="1">
    <location>
        <begin position="233"/>
        <end position="418"/>
    </location>
</feature>
<name>A0A4S4MYX0_9APHY</name>